<reference evidence="1" key="1">
    <citation type="submission" date="2020-05" db="EMBL/GenBank/DDBJ databases">
        <authorList>
            <person name="Chiriac C."/>
            <person name="Salcher M."/>
            <person name="Ghai R."/>
            <person name="Kavagutti S V."/>
        </authorList>
    </citation>
    <scope>NUCLEOTIDE SEQUENCE</scope>
</reference>
<gene>
    <name evidence="1" type="ORF">UFOPK2342_00794</name>
</gene>
<evidence type="ECO:0000313" key="1">
    <source>
        <dbReference type="EMBL" id="CAB4676200.1"/>
    </source>
</evidence>
<accession>A0A6J6MPH2</accession>
<proteinExistence type="predicted"/>
<organism evidence="1">
    <name type="scientific">freshwater metagenome</name>
    <dbReference type="NCBI Taxonomy" id="449393"/>
    <lineage>
        <taxon>unclassified sequences</taxon>
        <taxon>metagenomes</taxon>
        <taxon>ecological metagenomes</taxon>
    </lineage>
</organism>
<sequence>MQPSDKRIRPQPILYGFRQDSAKGLAINDRGLDLLRRQELVVVVEAMPIPGSAGVSNHVGDIDGAREGRHLGSNRQLVVHRGISDHMSDSVFVAKSSFF</sequence>
<dbReference type="EMBL" id="CAEZXB010000012">
    <property type="protein sequence ID" value="CAB4676200.1"/>
    <property type="molecule type" value="Genomic_DNA"/>
</dbReference>
<dbReference type="AlphaFoldDB" id="A0A6J6MPH2"/>
<name>A0A6J6MPH2_9ZZZZ</name>
<protein>
    <submittedName>
        <fullName evidence="1">Unannotated protein</fullName>
    </submittedName>
</protein>